<keyword evidence="1" id="KW-0808">Transferase</keyword>
<evidence type="ECO:0000259" key="3">
    <source>
        <dbReference type="PROSITE" id="PS51186"/>
    </source>
</evidence>
<proteinExistence type="predicted"/>
<comment type="caution">
    <text evidence="4">The sequence shown here is derived from an EMBL/GenBank/DDBJ whole genome shotgun (WGS) entry which is preliminary data.</text>
</comment>
<reference evidence="4" key="1">
    <citation type="submission" date="2022-05" db="EMBL/GenBank/DDBJ databases">
        <authorList>
            <person name="Tuo L."/>
        </authorList>
    </citation>
    <scope>NUCLEOTIDE SEQUENCE</scope>
    <source>
        <strain evidence="4">BSK12Z-4</strain>
    </source>
</reference>
<dbReference type="PANTHER" id="PTHR43877">
    <property type="entry name" value="AMINOALKYLPHOSPHONATE N-ACETYLTRANSFERASE-RELATED-RELATED"/>
    <property type="match status" value="1"/>
</dbReference>
<dbReference type="SUPFAM" id="SSF55729">
    <property type="entry name" value="Acyl-CoA N-acyltransferases (Nat)"/>
    <property type="match status" value="1"/>
</dbReference>
<dbReference type="InterPro" id="IPR050832">
    <property type="entry name" value="Bact_Acetyltransf"/>
</dbReference>
<dbReference type="CDD" id="cd04301">
    <property type="entry name" value="NAT_SF"/>
    <property type="match status" value="1"/>
</dbReference>
<keyword evidence="2" id="KW-0012">Acyltransferase</keyword>
<dbReference type="Proteomes" id="UP001139485">
    <property type="component" value="Unassembled WGS sequence"/>
</dbReference>
<dbReference type="GO" id="GO:0016747">
    <property type="term" value="F:acyltransferase activity, transferring groups other than amino-acyl groups"/>
    <property type="evidence" value="ECO:0007669"/>
    <property type="project" value="InterPro"/>
</dbReference>
<evidence type="ECO:0000256" key="2">
    <source>
        <dbReference type="ARBA" id="ARBA00023315"/>
    </source>
</evidence>
<evidence type="ECO:0000256" key="1">
    <source>
        <dbReference type="ARBA" id="ARBA00022679"/>
    </source>
</evidence>
<evidence type="ECO:0000313" key="4">
    <source>
        <dbReference type="EMBL" id="MCM0620777.1"/>
    </source>
</evidence>
<feature type="domain" description="N-acetyltransferase" evidence="3">
    <location>
        <begin position="20"/>
        <end position="178"/>
    </location>
</feature>
<protein>
    <submittedName>
        <fullName evidence="4">GNAT family N-acetyltransferase</fullName>
    </submittedName>
</protein>
<evidence type="ECO:0000313" key="5">
    <source>
        <dbReference type="Proteomes" id="UP001139485"/>
    </source>
</evidence>
<sequence length="178" mass="19142">MTSTPFPREHTVATWDDGFVLVRVGYGHPDAVRLVEEVQAVYVERYGGPDATPLDPAMFVPPTGSFLVGYLGGDPVATGAWRRQPDVAARAGFAGLDVAEVKRMYVAPRAQRRGLARRVLATLEQDAGAAGVRAMVLETGQKQPEAVALYDSAGWSPVPGYGHYADDPLSVYRGKRLG</sequence>
<dbReference type="InterPro" id="IPR000182">
    <property type="entry name" value="GNAT_dom"/>
</dbReference>
<dbReference type="EMBL" id="JAMOIL010000012">
    <property type="protein sequence ID" value="MCM0620777.1"/>
    <property type="molecule type" value="Genomic_DNA"/>
</dbReference>
<dbReference type="PANTHER" id="PTHR43877:SF2">
    <property type="entry name" value="AMINOALKYLPHOSPHONATE N-ACETYLTRANSFERASE-RELATED"/>
    <property type="match status" value="1"/>
</dbReference>
<dbReference type="PROSITE" id="PS51186">
    <property type="entry name" value="GNAT"/>
    <property type="match status" value="1"/>
</dbReference>
<dbReference type="RefSeq" id="WP_250827326.1">
    <property type="nucleotide sequence ID" value="NZ_JAMOIL010000012.1"/>
</dbReference>
<keyword evidence="5" id="KW-1185">Reference proteome</keyword>
<dbReference type="Pfam" id="PF00583">
    <property type="entry name" value="Acetyltransf_1"/>
    <property type="match status" value="1"/>
</dbReference>
<name>A0A9X2D8I6_9ACTN</name>
<dbReference type="InterPro" id="IPR016181">
    <property type="entry name" value="Acyl_CoA_acyltransferase"/>
</dbReference>
<gene>
    <name evidence="4" type="ORF">M8330_10785</name>
</gene>
<organism evidence="4 5">
    <name type="scientific">Nocardioides bruguierae</name>
    <dbReference type="NCBI Taxonomy" id="2945102"/>
    <lineage>
        <taxon>Bacteria</taxon>
        <taxon>Bacillati</taxon>
        <taxon>Actinomycetota</taxon>
        <taxon>Actinomycetes</taxon>
        <taxon>Propionibacteriales</taxon>
        <taxon>Nocardioidaceae</taxon>
        <taxon>Nocardioides</taxon>
    </lineage>
</organism>
<dbReference type="Gene3D" id="3.40.630.30">
    <property type="match status" value="1"/>
</dbReference>
<accession>A0A9X2D8I6</accession>
<dbReference type="AlphaFoldDB" id="A0A9X2D8I6"/>